<dbReference type="InterPro" id="IPR021729">
    <property type="entry name" value="DUF3298"/>
</dbReference>
<dbReference type="Pfam" id="PF13739">
    <property type="entry name" value="PdaC"/>
    <property type="match status" value="1"/>
</dbReference>
<comment type="caution">
    <text evidence="3">The sequence shown here is derived from an EMBL/GenBank/DDBJ whole genome shotgun (WGS) entry which is preliminary data.</text>
</comment>
<evidence type="ECO:0000259" key="2">
    <source>
        <dbReference type="Pfam" id="PF13739"/>
    </source>
</evidence>
<protein>
    <recommendedName>
        <fullName evidence="5">DUF3298 domain-containing protein</fullName>
    </recommendedName>
</protein>
<feature type="domain" description="Deacetylase PdaC" evidence="2">
    <location>
        <begin position="33"/>
        <end position="141"/>
    </location>
</feature>
<dbReference type="OrthoDB" id="594879at2"/>
<organism evidence="3 4">
    <name type="scientific">Capnocytophaga felis</name>
    <dbReference type="NCBI Taxonomy" id="2267611"/>
    <lineage>
        <taxon>Bacteria</taxon>
        <taxon>Pseudomonadati</taxon>
        <taxon>Bacteroidota</taxon>
        <taxon>Flavobacteriia</taxon>
        <taxon>Flavobacteriales</taxon>
        <taxon>Flavobacteriaceae</taxon>
        <taxon>Capnocytophaga</taxon>
    </lineage>
</organism>
<dbReference type="InterPro" id="IPR025303">
    <property type="entry name" value="PdaC"/>
</dbReference>
<gene>
    <name evidence="3" type="ORF">RCZ01_03420</name>
</gene>
<evidence type="ECO:0000259" key="1">
    <source>
        <dbReference type="Pfam" id="PF11738"/>
    </source>
</evidence>
<evidence type="ECO:0000313" key="4">
    <source>
        <dbReference type="Proteomes" id="UP000398217"/>
    </source>
</evidence>
<name>A0A5M4B6Q4_9FLAO</name>
<dbReference type="RefSeq" id="WP_155283739.1">
    <property type="nucleotide sequence ID" value="NZ_BLBC01000005.1"/>
</dbReference>
<dbReference type="Pfam" id="PF11738">
    <property type="entry name" value="DUF3298"/>
    <property type="match status" value="1"/>
</dbReference>
<reference evidence="4" key="1">
    <citation type="journal article" date="2020" name="Int. J. Syst. Evol. Microbiol.">
        <title>Capnocytophaga felis sp. nov. isolated from the feline oral cavity.</title>
        <authorList>
            <person name="Suzuki M."/>
            <person name="Umeda K."/>
            <person name="Kimura M."/>
            <person name="Imaoka K."/>
            <person name="Morikawa S."/>
            <person name="Maeda K."/>
        </authorList>
    </citation>
    <scope>NUCLEOTIDE SEQUENCE [LARGE SCALE GENOMIC DNA]</scope>
    <source>
        <strain evidence="4">KC07070</strain>
    </source>
</reference>
<dbReference type="AlphaFoldDB" id="A0A5M4B6Q4"/>
<evidence type="ECO:0000313" key="3">
    <source>
        <dbReference type="EMBL" id="GET45040.1"/>
    </source>
</evidence>
<dbReference type="PROSITE" id="PS51257">
    <property type="entry name" value="PROKAR_LIPOPROTEIN"/>
    <property type="match status" value="1"/>
</dbReference>
<sequence>MRKLLLVFLLIFTVACSDKPKFTEKIIEKSPENCEEDCPSINLNYLICKRPNKFAENFNREIESQVVNFLLSNQIDSLKNTDMTIEESLESFMKDYNNLHQHFPNISAYELILSDSISFQNEKMLSVVSNRYSYVGGAQGIESKVFLNFDISNGEIIEREDLFTDFSEVLKIAENHFKEEQNISVDSLNEKGFWFEDDKFHFPESVGIVGGYLVLYYNPYEVAPYAEGIFELKIPLEKIKKYLKY</sequence>
<evidence type="ECO:0008006" key="5">
    <source>
        <dbReference type="Google" id="ProtNLM"/>
    </source>
</evidence>
<dbReference type="Proteomes" id="UP000398217">
    <property type="component" value="Unassembled WGS sequence"/>
</dbReference>
<feature type="domain" description="DUF3298" evidence="1">
    <location>
        <begin position="161"/>
        <end position="236"/>
    </location>
</feature>
<proteinExistence type="predicted"/>
<dbReference type="Gene3D" id="3.30.565.40">
    <property type="entry name" value="Fervidobacterium nodosum Rt17-B1 like"/>
    <property type="match status" value="1"/>
</dbReference>
<accession>A0A5M4B6Q4</accession>
<dbReference type="InterPro" id="IPR037126">
    <property type="entry name" value="PdaC/RsiV-like_sf"/>
</dbReference>
<dbReference type="Gene3D" id="3.90.640.20">
    <property type="entry name" value="Heat-shock cognate protein, ATPase"/>
    <property type="match status" value="1"/>
</dbReference>
<dbReference type="EMBL" id="BLBC01000005">
    <property type="protein sequence ID" value="GET45040.1"/>
    <property type="molecule type" value="Genomic_DNA"/>
</dbReference>
<keyword evidence="4" id="KW-1185">Reference proteome</keyword>